<name>A0AAE0U3W9_9PEZI</name>
<evidence type="ECO:0000313" key="2">
    <source>
        <dbReference type="EMBL" id="KAK3389946.1"/>
    </source>
</evidence>
<gene>
    <name evidence="2" type="ORF">B0H63DRAFT_446103</name>
</gene>
<organism evidence="2 3">
    <name type="scientific">Podospora didyma</name>
    <dbReference type="NCBI Taxonomy" id="330526"/>
    <lineage>
        <taxon>Eukaryota</taxon>
        <taxon>Fungi</taxon>
        <taxon>Dikarya</taxon>
        <taxon>Ascomycota</taxon>
        <taxon>Pezizomycotina</taxon>
        <taxon>Sordariomycetes</taxon>
        <taxon>Sordariomycetidae</taxon>
        <taxon>Sordariales</taxon>
        <taxon>Podosporaceae</taxon>
        <taxon>Podospora</taxon>
    </lineage>
</organism>
<dbReference type="EMBL" id="JAULSW010000002">
    <property type="protein sequence ID" value="KAK3389946.1"/>
    <property type="molecule type" value="Genomic_DNA"/>
</dbReference>
<comment type="caution">
    <text evidence="2">The sequence shown here is derived from an EMBL/GenBank/DDBJ whole genome shotgun (WGS) entry which is preliminary data.</text>
</comment>
<evidence type="ECO:0000259" key="1">
    <source>
        <dbReference type="Pfam" id="PF06985"/>
    </source>
</evidence>
<protein>
    <submittedName>
        <fullName evidence="2">Heterokaryon incompatibility protein-domain-containing protein</fullName>
    </submittedName>
</protein>
<proteinExistence type="predicted"/>
<reference evidence="2" key="2">
    <citation type="submission" date="2023-06" db="EMBL/GenBank/DDBJ databases">
        <authorList>
            <consortium name="Lawrence Berkeley National Laboratory"/>
            <person name="Haridas S."/>
            <person name="Hensen N."/>
            <person name="Bonometti L."/>
            <person name="Westerberg I."/>
            <person name="Brannstrom I.O."/>
            <person name="Guillou S."/>
            <person name="Cros-Aarteil S."/>
            <person name="Calhoun S."/>
            <person name="Kuo A."/>
            <person name="Mondo S."/>
            <person name="Pangilinan J."/>
            <person name="Riley R."/>
            <person name="LaButti K."/>
            <person name="Andreopoulos B."/>
            <person name="Lipzen A."/>
            <person name="Chen C."/>
            <person name="Yanf M."/>
            <person name="Daum C."/>
            <person name="Ng V."/>
            <person name="Clum A."/>
            <person name="Steindorff A."/>
            <person name="Ohm R."/>
            <person name="Martin F."/>
            <person name="Silar P."/>
            <person name="Natvig D."/>
            <person name="Lalanne C."/>
            <person name="Gautier V."/>
            <person name="Ament-velasquez S.L."/>
            <person name="Kruys A."/>
            <person name="Hutchinson M.I."/>
            <person name="Powell A.J."/>
            <person name="Barry K."/>
            <person name="Miller A.N."/>
            <person name="Grigoriev I.V."/>
            <person name="Debuchy R."/>
            <person name="Gladieux P."/>
            <person name="Thoren M.H."/>
            <person name="Johannesson H."/>
        </authorList>
    </citation>
    <scope>NUCLEOTIDE SEQUENCE</scope>
    <source>
        <strain evidence="2">CBS 232.78</strain>
    </source>
</reference>
<dbReference type="Proteomes" id="UP001285441">
    <property type="component" value="Unassembled WGS sequence"/>
</dbReference>
<dbReference type="Pfam" id="PF06985">
    <property type="entry name" value="HET"/>
    <property type="match status" value="1"/>
</dbReference>
<feature type="domain" description="Heterokaryon incompatibility" evidence="1">
    <location>
        <begin position="194"/>
        <end position="353"/>
    </location>
</feature>
<sequence length="674" mass="75502">MAPQDVCEHCGSWTKQAPYSLRLDPAWLKEQHELDQQDCPDRCRYCQVLAQVILRNISADKMGYARLYVSSAEVDSDSDEDGDAGGVSPGSLRIYAVGTLELEIELEIFVDRESSAIPNLPCIPTTGPTRSDSDESFAFIRACLDSCLSRHFFCRRPVPPPPMPRRVLRIDKKKLAQDGRIMLYEPQGEFRADYIALSHCWGKHQPLRMLTLNRESFIQAGIPLTKLSAVFRDAVEVCRRMDLEYLWIDSLCIIQDSKEDWERESARMCEYYENALFTILAASSPDGSIPFLRECPERWRPQVFPSVFVGSDGKKVSVVARHCPRGLNFSSETIRKMVEDDEALQTRAWAFQEGQVSKRAVAYTGGKLVWTCHTIRGMEENGREAGPIADNLCNRTLFNLSDIFGDGEDDALKIWEELVVGFSSRELTYATDCLPALSGLAKKFHIQLGWRYVAGMWEKHLAVYLCWQVETLLMRYEPVGQTAASNNDYIAPTWAWPSAGGQRIQFRGRVGGIYENMATVEEVSCQVDGLNPFGRVVSGHLVLTGMVFTILLSQQAIKEVNWVSRADSKPEAIVVEDCTLVQRGSDIYRARPGESFLPFSDVPVLCLILGGHSVASNVSKSAIDDDRTRYYGLVLGSSGKDGVYHRLGLAAFKPRDVSSDILAGITPRTTVRIE</sequence>
<dbReference type="PANTHER" id="PTHR33112">
    <property type="entry name" value="DOMAIN PROTEIN, PUTATIVE-RELATED"/>
    <property type="match status" value="1"/>
</dbReference>
<accession>A0AAE0U3W9</accession>
<dbReference type="PANTHER" id="PTHR33112:SF16">
    <property type="entry name" value="HETEROKARYON INCOMPATIBILITY DOMAIN-CONTAINING PROTEIN"/>
    <property type="match status" value="1"/>
</dbReference>
<evidence type="ECO:0000313" key="3">
    <source>
        <dbReference type="Proteomes" id="UP001285441"/>
    </source>
</evidence>
<dbReference type="InterPro" id="IPR010730">
    <property type="entry name" value="HET"/>
</dbReference>
<reference evidence="2" key="1">
    <citation type="journal article" date="2023" name="Mol. Phylogenet. Evol.">
        <title>Genome-scale phylogeny and comparative genomics of the fungal order Sordariales.</title>
        <authorList>
            <person name="Hensen N."/>
            <person name="Bonometti L."/>
            <person name="Westerberg I."/>
            <person name="Brannstrom I.O."/>
            <person name="Guillou S."/>
            <person name="Cros-Aarteil S."/>
            <person name="Calhoun S."/>
            <person name="Haridas S."/>
            <person name="Kuo A."/>
            <person name="Mondo S."/>
            <person name="Pangilinan J."/>
            <person name="Riley R."/>
            <person name="LaButti K."/>
            <person name="Andreopoulos B."/>
            <person name="Lipzen A."/>
            <person name="Chen C."/>
            <person name="Yan M."/>
            <person name="Daum C."/>
            <person name="Ng V."/>
            <person name="Clum A."/>
            <person name="Steindorff A."/>
            <person name="Ohm R.A."/>
            <person name="Martin F."/>
            <person name="Silar P."/>
            <person name="Natvig D.O."/>
            <person name="Lalanne C."/>
            <person name="Gautier V."/>
            <person name="Ament-Velasquez S.L."/>
            <person name="Kruys A."/>
            <person name="Hutchinson M.I."/>
            <person name="Powell A.J."/>
            <person name="Barry K."/>
            <person name="Miller A.N."/>
            <person name="Grigoriev I.V."/>
            <person name="Debuchy R."/>
            <person name="Gladieux P."/>
            <person name="Hiltunen Thoren M."/>
            <person name="Johannesson H."/>
        </authorList>
    </citation>
    <scope>NUCLEOTIDE SEQUENCE</scope>
    <source>
        <strain evidence="2">CBS 232.78</strain>
    </source>
</reference>
<dbReference type="AlphaFoldDB" id="A0AAE0U3W9"/>
<keyword evidence="3" id="KW-1185">Reference proteome</keyword>